<feature type="transmembrane region" description="Helical" evidence="7">
    <location>
        <begin position="699"/>
        <end position="720"/>
    </location>
</feature>
<feature type="compositionally biased region" description="Basic and acidic residues" evidence="6">
    <location>
        <begin position="165"/>
        <end position="174"/>
    </location>
</feature>
<evidence type="ECO:0000256" key="1">
    <source>
        <dbReference type="ARBA" id="ARBA00004141"/>
    </source>
</evidence>
<dbReference type="EMBL" id="JAHFXS010001071">
    <property type="protein sequence ID" value="KAG9979833.1"/>
    <property type="molecule type" value="Genomic_DNA"/>
</dbReference>
<reference evidence="8" key="2">
    <citation type="submission" date="2021-08" db="EMBL/GenBank/DDBJ databases">
        <authorList>
            <person name="Gostincar C."/>
            <person name="Sun X."/>
            <person name="Song Z."/>
            <person name="Gunde-Cimerman N."/>
        </authorList>
    </citation>
    <scope>NUCLEOTIDE SEQUENCE</scope>
    <source>
        <strain evidence="8">EXF-9298</strain>
    </source>
</reference>
<proteinExistence type="inferred from homology"/>
<reference evidence="8" key="1">
    <citation type="journal article" date="2021" name="J Fungi (Basel)">
        <title>Virulence traits and population genomics of the black yeast Aureobasidium melanogenum.</title>
        <authorList>
            <person name="Cernosa A."/>
            <person name="Sun X."/>
            <person name="Gostincar C."/>
            <person name="Fang C."/>
            <person name="Gunde-Cimerman N."/>
            <person name="Song Z."/>
        </authorList>
    </citation>
    <scope>NUCLEOTIDE SEQUENCE</scope>
    <source>
        <strain evidence="8">EXF-9298</strain>
    </source>
</reference>
<dbReference type="InterPro" id="IPR007300">
    <property type="entry name" value="CidB/LrgB"/>
</dbReference>
<feature type="transmembrane region" description="Helical" evidence="7">
    <location>
        <begin position="897"/>
        <end position="915"/>
    </location>
</feature>
<dbReference type="InterPro" id="IPR007603">
    <property type="entry name" value="Choline_transptr-like"/>
</dbReference>
<keyword evidence="3 7" id="KW-0812">Transmembrane</keyword>
<feature type="transmembrane region" description="Helical" evidence="7">
    <location>
        <begin position="1034"/>
        <end position="1053"/>
    </location>
</feature>
<feature type="transmembrane region" description="Helical" evidence="7">
    <location>
        <begin position="93"/>
        <end position="117"/>
    </location>
</feature>
<evidence type="ECO:0000256" key="6">
    <source>
        <dbReference type="SAM" id="MobiDB-lite"/>
    </source>
</evidence>
<accession>A0A9P8FSE0</accession>
<feature type="transmembrane region" description="Helical" evidence="7">
    <location>
        <begin position="842"/>
        <end position="859"/>
    </location>
</feature>
<organism evidence="8 9">
    <name type="scientific">Aureobasidium melanogenum</name>
    <name type="common">Aureobasidium pullulans var. melanogenum</name>
    <dbReference type="NCBI Taxonomy" id="46634"/>
    <lineage>
        <taxon>Eukaryota</taxon>
        <taxon>Fungi</taxon>
        <taxon>Dikarya</taxon>
        <taxon>Ascomycota</taxon>
        <taxon>Pezizomycotina</taxon>
        <taxon>Dothideomycetes</taxon>
        <taxon>Dothideomycetidae</taxon>
        <taxon>Dothideales</taxon>
        <taxon>Saccotheciaceae</taxon>
        <taxon>Aureobasidium</taxon>
    </lineage>
</organism>
<feature type="transmembrane region" description="Helical" evidence="7">
    <location>
        <begin position="1008"/>
        <end position="1028"/>
    </location>
</feature>
<gene>
    <name evidence="8" type="ORF">KCU98_g8520</name>
</gene>
<dbReference type="GO" id="GO:0022857">
    <property type="term" value="F:transmembrane transporter activity"/>
    <property type="evidence" value="ECO:0007669"/>
    <property type="project" value="InterPro"/>
</dbReference>
<dbReference type="PANTHER" id="PTHR30249">
    <property type="entry name" value="PUTATIVE SEROTONIN TRANSPORTER"/>
    <property type="match status" value="1"/>
</dbReference>
<feature type="transmembrane region" description="Helical" evidence="7">
    <location>
        <begin position="751"/>
        <end position="773"/>
    </location>
</feature>
<keyword evidence="4 7" id="KW-1133">Transmembrane helix</keyword>
<feature type="transmembrane region" description="Helical" evidence="7">
    <location>
        <begin position="794"/>
        <end position="822"/>
    </location>
</feature>
<keyword evidence="9" id="KW-1185">Reference proteome</keyword>
<evidence type="ECO:0000256" key="3">
    <source>
        <dbReference type="ARBA" id="ARBA00022692"/>
    </source>
</evidence>
<feature type="transmembrane region" description="Helical" evidence="7">
    <location>
        <begin position="650"/>
        <end position="671"/>
    </location>
</feature>
<evidence type="ECO:0000256" key="7">
    <source>
        <dbReference type="SAM" id="Phobius"/>
    </source>
</evidence>
<feature type="transmembrane region" description="Helical" evidence="7">
    <location>
        <begin position="31"/>
        <end position="53"/>
    </location>
</feature>
<feature type="compositionally biased region" description="Polar residues" evidence="6">
    <location>
        <begin position="177"/>
        <end position="192"/>
    </location>
</feature>
<dbReference type="AlphaFoldDB" id="A0A9P8FSE0"/>
<comment type="similarity">
    <text evidence="2">Belongs to the CTL (choline transporter-like) family.</text>
</comment>
<evidence type="ECO:0000256" key="2">
    <source>
        <dbReference type="ARBA" id="ARBA00007168"/>
    </source>
</evidence>
<evidence type="ECO:0000256" key="4">
    <source>
        <dbReference type="ARBA" id="ARBA00022989"/>
    </source>
</evidence>
<dbReference type="Proteomes" id="UP000729357">
    <property type="component" value="Unassembled WGS sequence"/>
</dbReference>
<dbReference type="GO" id="GO:0016020">
    <property type="term" value="C:membrane"/>
    <property type="evidence" value="ECO:0007669"/>
    <property type="project" value="UniProtKB-SubCell"/>
</dbReference>
<feature type="region of interest" description="Disordered" evidence="6">
    <location>
        <begin position="198"/>
        <end position="217"/>
    </location>
</feature>
<feature type="transmembrane region" description="Helical" evidence="7">
    <location>
        <begin position="129"/>
        <end position="148"/>
    </location>
</feature>
<comment type="subcellular location">
    <subcellularLocation>
        <location evidence="1">Membrane</location>
        <topology evidence="1">Multi-pass membrane protein</topology>
    </subcellularLocation>
</comment>
<evidence type="ECO:0000256" key="5">
    <source>
        <dbReference type="ARBA" id="ARBA00023136"/>
    </source>
</evidence>
<dbReference type="Pfam" id="PF04172">
    <property type="entry name" value="LrgB"/>
    <property type="match status" value="1"/>
</dbReference>
<protein>
    <submittedName>
        <fullName evidence="8">DUF580-domain-containing protein</fullName>
    </submittedName>
</protein>
<feature type="transmembrane region" description="Helical" evidence="7">
    <location>
        <begin position="408"/>
        <end position="430"/>
    </location>
</feature>
<keyword evidence="5 7" id="KW-0472">Membrane</keyword>
<dbReference type="Pfam" id="PF04515">
    <property type="entry name" value="Choline_transpo"/>
    <property type="match status" value="1"/>
</dbReference>
<feature type="transmembrane region" description="Helical" evidence="7">
    <location>
        <begin position="492"/>
        <end position="512"/>
    </location>
</feature>
<name>A0A9P8FSE0_AURME</name>
<feature type="transmembrane region" description="Helical" evidence="7">
    <location>
        <begin position="463"/>
        <end position="485"/>
    </location>
</feature>
<feature type="transmembrane region" description="Helical" evidence="7">
    <location>
        <begin position="320"/>
        <end position="341"/>
    </location>
</feature>
<feature type="non-terminal residue" evidence="8">
    <location>
        <position position="1"/>
    </location>
</feature>
<feature type="transmembrane region" description="Helical" evidence="7">
    <location>
        <begin position="935"/>
        <end position="955"/>
    </location>
</feature>
<dbReference type="PANTHER" id="PTHR30249:SF0">
    <property type="entry name" value="PLASTIDAL GLYCOLATE_GLYCERATE TRANSLOCATOR 1, CHLOROPLASTIC"/>
    <property type="match status" value="1"/>
</dbReference>
<sequence>MNTKQLAAFANDAAQAAALVAKSSWERAVTAWLYVPLGVTCILAVCFGVHSLISLSSVSFPASVACMIGLFVILVLLQGILGDRQTKRIVNLIEIPCGFALRYINIFFCPAFVTLPLSPSISGVEVAKIIAVFIIGYVAVFAFTAYMVRGLQLVLGTSKRAMTERAEELGRQDDSIPLTQTRHASTASEVPTVPSLSAQAGLGESSTPSPPNEIADIQAPSKAMNPDSVIGTGGPPVAVNATTSSMVATPVRHDAAPLTRPQRWAAFVTVNFDMLTYGALFLFVGIPIYYGIGYAMPVQLSLNVVFYFAALRLPPRYRTYLHPVLVSSAFTILGIWVLALIRHNSLRDGLLAYTTNTKYTQLWDNDQGLKPPGAGDMFGSVLDVSIVALSLPMYRYRNELKARFMTIIVPNVIVSIGSLFAYPTFCYHIGISAPRGLAFASRSLTLALATPATKNLGGDPFTIAPLCIFSGIAGVIVGPIGLDLLRIPKDDYITRGITLGANSSAVATALLLTTDPRAAAFSSLSMGLLGTITVALTSVPPLVHIIRSLVGINSDNPAMTMAGGEANSYYQMPDGDHQKDYPMQPQQAYHQNGQYHQQNYQEPYQNGQGYSQPPPNYGQNFNPRPDMNGYDNKPTFEQAFKIDKPKWNDWWAGLLFLAVFAGYVAVSGIALQGYAATKGFNGGGIYDSNNDFGLDTNTIVLFVFCLAMAMVLSYIYVWLARAFTKQFIWITGIIHIIAGFATAIYMLSRKYWSGGIVFLIFAIFTVVCFISWIPRIPFSVVMLQTSIDVSKKFGHVYLVSLVGGVLATALGAWFSVTFVAVYVKYEPGANPACSTGAGGCSSAKVIGLLVFITFAMYWISEFLKNTIHVIISGVYGSWYFCSHNPPKNITRGAARRSLTYSFGSISLGSLVVALINMLRQACSIARQQEANSGNIAADIALCILQCLIGILDWVVQFINRYAFSYIALYGKAYIPAAKDTWTLIKDRGIDALVNECLIGPVLTQGATAIAYLCALLAYLYLIFTSPAYNSNGEYTPVVVAFAFLIGLQIANIFTTPLSSGIDTIFVAAAFDPQVMITEHPDLYAKMVSTYPHVQQAIHA</sequence>
<feature type="transmembrane region" description="Helical" evidence="7">
    <location>
        <begin position="59"/>
        <end position="81"/>
    </location>
</feature>
<evidence type="ECO:0000313" key="8">
    <source>
        <dbReference type="EMBL" id="KAG9979833.1"/>
    </source>
</evidence>
<feature type="region of interest" description="Disordered" evidence="6">
    <location>
        <begin position="165"/>
        <end position="192"/>
    </location>
</feature>
<comment type="caution">
    <text evidence="8">The sequence shown here is derived from an EMBL/GenBank/DDBJ whole genome shotgun (WGS) entry which is preliminary data.</text>
</comment>
<feature type="transmembrane region" description="Helical" evidence="7">
    <location>
        <begin position="727"/>
        <end position="745"/>
    </location>
</feature>
<evidence type="ECO:0000313" key="9">
    <source>
        <dbReference type="Proteomes" id="UP000729357"/>
    </source>
</evidence>